<comment type="caution">
    <text evidence="1">The sequence shown here is derived from an EMBL/GenBank/DDBJ whole genome shotgun (WGS) entry which is preliminary data.</text>
</comment>
<gene>
    <name evidence="1" type="ORF">DFH94DRAFT_378751</name>
</gene>
<organism evidence="1 2">
    <name type="scientific">Russula ochroleuca</name>
    <dbReference type="NCBI Taxonomy" id="152965"/>
    <lineage>
        <taxon>Eukaryota</taxon>
        <taxon>Fungi</taxon>
        <taxon>Dikarya</taxon>
        <taxon>Basidiomycota</taxon>
        <taxon>Agaricomycotina</taxon>
        <taxon>Agaricomycetes</taxon>
        <taxon>Russulales</taxon>
        <taxon>Russulaceae</taxon>
        <taxon>Russula</taxon>
    </lineage>
</organism>
<dbReference type="AlphaFoldDB" id="A0A9P5TB44"/>
<accession>A0A9P5TB44</accession>
<name>A0A9P5TB44_9AGAM</name>
<reference evidence="1" key="2">
    <citation type="journal article" date="2020" name="Nat. Commun.">
        <title>Large-scale genome sequencing of mycorrhizal fungi provides insights into the early evolution of symbiotic traits.</title>
        <authorList>
            <person name="Miyauchi S."/>
            <person name="Kiss E."/>
            <person name="Kuo A."/>
            <person name="Drula E."/>
            <person name="Kohler A."/>
            <person name="Sanchez-Garcia M."/>
            <person name="Morin E."/>
            <person name="Andreopoulos B."/>
            <person name="Barry K.W."/>
            <person name="Bonito G."/>
            <person name="Buee M."/>
            <person name="Carver A."/>
            <person name="Chen C."/>
            <person name="Cichocki N."/>
            <person name="Clum A."/>
            <person name="Culley D."/>
            <person name="Crous P.W."/>
            <person name="Fauchery L."/>
            <person name="Girlanda M."/>
            <person name="Hayes R.D."/>
            <person name="Keri Z."/>
            <person name="LaButti K."/>
            <person name="Lipzen A."/>
            <person name="Lombard V."/>
            <person name="Magnuson J."/>
            <person name="Maillard F."/>
            <person name="Murat C."/>
            <person name="Nolan M."/>
            <person name="Ohm R.A."/>
            <person name="Pangilinan J."/>
            <person name="Pereira M.F."/>
            <person name="Perotto S."/>
            <person name="Peter M."/>
            <person name="Pfister S."/>
            <person name="Riley R."/>
            <person name="Sitrit Y."/>
            <person name="Stielow J.B."/>
            <person name="Szollosi G."/>
            <person name="Zifcakova L."/>
            <person name="Stursova M."/>
            <person name="Spatafora J.W."/>
            <person name="Tedersoo L."/>
            <person name="Vaario L.M."/>
            <person name="Yamada A."/>
            <person name="Yan M."/>
            <person name="Wang P."/>
            <person name="Xu J."/>
            <person name="Bruns T."/>
            <person name="Baldrian P."/>
            <person name="Vilgalys R."/>
            <person name="Dunand C."/>
            <person name="Henrissat B."/>
            <person name="Grigoriev I.V."/>
            <person name="Hibbett D."/>
            <person name="Nagy L.G."/>
            <person name="Martin F.M."/>
        </authorList>
    </citation>
    <scope>NUCLEOTIDE SEQUENCE</scope>
    <source>
        <strain evidence="1">Prilba</strain>
    </source>
</reference>
<reference evidence="1" key="1">
    <citation type="submission" date="2019-10" db="EMBL/GenBank/DDBJ databases">
        <authorList>
            <consortium name="DOE Joint Genome Institute"/>
            <person name="Kuo A."/>
            <person name="Miyauchi S."/>
            <person name="Kiss E."/>
            <person name="Drula E."/>
            <person name="Kohler A."/>
            <person name="Sanchez-Garcia M."/>
            <person name="Andreopoulos B."/>
            <person name="Barry K.W."/>
            <person name="Bonito G."/>
            <person name="Buee M."/>
            <person name="Carver A."/>
            <person name="Chen C."/>
            <person name="Cichocki N."/>
            <person name="Clum A."/>
            <person name="Culley D."/>
            <person name="Crous P.W."/>
            <person name="Fauchery L."/>
            <person name="Girlanda M."/>
            <person name="Hayes R."/>
            <person name="Keri Z."/>
            <person name="LaButti K."/>
            <person name="Lipzen A."/>
            <person name="Lombard V."/>
            <person name="Magnuson J."/>
            <person name="Maillard F."/>
            <person name="Morin E."/>
            <person name="Murat C."/>
            <person name="Nolan M."/>
            <person name="Ohm R."/>
            <person name="Pangilinan J."/>
            <person name="Pereira M."/>
            <person name="Perotto S."/>
            <person name="Peter M."/>
            <person name="Riley R."/>
            <person name="Sitrit Y."/>
            <person name="Stielow B."/>
            <person name="Szollosi G."/>
            <person name="Zifcakova L."/>
            <person name="Stursova M."/>
            <person name="Spatafora J.W."/>
            <person name="Tedersoo L."/>
            <person name="Vaario L.-M."/>
            <person name="Yamada A."/>
            <person name="Yan M."/>
            <person name="Wang P."/>
            <person name="Xu J."/>
            <person name="Bruns T."/>
            <person name="Baldrian P."/>
            <person name="Vilgalys R."/>
            <person name="Henrissat B."/>
            <person name="Grigoriev I.V."/>
            <person name="Hibbett D."/>
            <person name="Nagy L.G."/>
            <person name="Martin F.M."/>
        </authorList>
    </citation>
    <scope>NUCLEOTIDE SEQUENCE</scope>
    <source>
        <strain evidence="1">Prilba</strain>
    </source>
</reference>
<protein>
    <submittedName>
        <fullName evidence="1">Uncharacterized protein</fullName>
    </submittedName>
</protein>
<proteinExistence type="predicted"/>
<dbReference type="EMBL" id="WHVB01000005">
    <property type="protein sequence ID" value="KAF8482738.1"/>
    <property type="molecule type" value="Genomic_DNA"/>
</dbReference>
<sequence length="258" mass="28694">MTPSIVHYFVHSVHAHCTGNGCSSDVLEEGSNPRAASDSTEFRTRITMTQRPGYAMLTGDGAAQRRTFQEEEARGLLRVAFHGLTDLSVRNPRSGLAIPQKFQPTIPVRPHLLSPKSRYHLMAHDYSTPPHTDGYIFIHPETHNAFDRASPPFLLQLSYLQEGRKKLAAATKLCSCIINICDRNNPNAAAQGLPRGYIDISSRSNEPTANCTQASYVDRNAENLWERVRTGPCFTFRRYAGEGSVQERVRGAIPLCLV</sequence>
<dbReference type="Proteomes" id="UP000759537">
    <property type="component" value="Unassembled WGS sequence"/>
</dbReference>
<evidence type="ECO:0000313" key="2">
    <source>
        <dbReference type="Proteomes" id="UP000759537"/>
    </source>
</evidence>
<keyword evidence="2" id="KW-1185">Reference proteome</keyword>
<evidence type="ECO:0000313" key="1">
    <source>
        <dbReference type="EMBL" id="KAF8482738.1"/>
    </source>
</evidence>